<feature type="signal peptide" evidence="2">
    <location>
        <begin position="1"/>
        <end position="28"/>
    </location>
</feature>
<dbReference type="AlphaFoldDB" id="A0A6N2VVT7"/>
<reference evidence="3" key="1">
    <citation type="submission" date="2019-11" db="EMBL/GenBank/DDBJ databases">
        <authorList>
            <person name="Feng L."/>
        </authorList>
    </citation>
    <scope>NUCLEOTIDE SEQUENCE</scope>
    <source>
        <strain evidence="3">BcaccaeLFYP20</strain>
    </source>
</reference>
<protein>
    <submittedName>
        <fullName evidence="3">Uncharacterized protein</fullName>
    </submittedName>
</protein>
<evidence type="ECO:0000313" key="3">
    <source>
        <dbReference type="EMBL" id="VYT34579.1"/>
    </source>
</evidence>
<accession>A0A6N2VVT7</accession>
<gene>
    <name evidence="3" type="ORF">BCLFYP20_03358</name>
</gene>
<evidence type="ECO:0000256" key="1">
    <source>
        <dbReference type="SAM" id="MobiDB-lite"/>
    </source>
</evidence>
<proteinExistence type="predicted"/>
<feature type="region of interest" description="Disordered" evidence="1">
    <location>
        <begin position="187"/>
        <end position="209"/>
    </location>
</feature>
<feature type="chain" id="PRO_5026691804" evidence="2">
    <location>
        <begin position="29"/>
        <end position="209"/>
    </location>
</feature>
<feature type="compositionally biased region" description="Basic and acidic residues" evidence="1">
    <location>
        <begin position="187"/>
        <end position="202"/>
    </location>
</feature>
<evidence type="ECO:0000256" key="2">
    <source>
        <dbReference type="SAM" id="SignalP"/>
    </source>
</evidence>
<keyword evidence="2" id="KW-0732">Signal</keyword>
<dbReference type="EMBL" id="CACRTB010000035">
    <property type="protein sequence ID" value="VYT34579.1"/>
    <property type="molecule type" value="Genomic_DNA"/>
</dbReference>
<name>A0A6N2VVT7_9BACE</name>
<sequence>MYNLNFMYVMKKLLLILFTILLCFNAFSQNSTYTYEKYGVINQYTNNMVLEVNDILRFSKHKLKNENCFIININDLSSSSKKSTGFILTIALKGYDELNEQYVYIGDAIEAINELVYIGKCLVKSKNKLDIYLNNQGYNYEEIYYNNDLSFSVNFYNMRTDEKGYIPQIPNKFIRIYPIRNKTEQEKREKALKEKQKQEYKKEKLKKLN</sequence>
<organism evidence="3">
    <name type="scientific">Bacteroides caccae</name>
    <dbReference type="NCBI Taxonomy" id="47678"/>
    <lineage>
        <taxon>Bacteria</taxon>
        <taxon>Pseudomonadati</taxon>
        <taxon>Bacteroidota</taxon>
        <taxon>Bacteroidia</taxon>
        <taxon>Bacteroidales</taxon>
        <taxon>Bacteroidaceae</taxon>
        <taxon>Bacteroides</taxon>
    </lineage>
</organism>